<dbReference type="OrthoDB" id="4190732at2"/>
<dbReference type="InterPro" id="IPR013154">
    <property type="entry name" value="ADH-like_N"/>
</dbReference>
<dbReference type="SMART" id="SM00829">
    <property type="entry name" value="PKS_ER"/>
    <property type="match status" value="1"/>
</dbReference>
<dbReference type="Gene3D" id="3.40.50.720">
    <property type="entry name" value="NAD(P)-binding Rossmann-like Domain"/>
    <property type="match status" value="1"/>
</dbReference>
<dbReference type="PANTHER" id="PTHR43677">
    <property type="entry name" value="SHORT-CHAIN DEHYDROGENASE/REDUCTASE"/>
    <property type="match status" value="1"/>
</dbReference>
<dbReference type="Gene3D" id="3.90.180.10">
    <property type="entry name" value="Medium-chain alcohol dehydrogenases, catalytic domain"/>
    <property type="match status" value="1"/>
</dbReference>
<protein>
    <submittedName>
        <fullName evidence="2">NADPH2:quinone reductase</fullName>
    </submittedName>
</protein>
<dbReference type="PANTHER" id="PTHR43677:SF4">
    <property type="entry name" value="QUINONE OXIDOREDUCTASE-LIKE PROTEIN 2"/>
    <property type="match status" value="1"/>
</dbReference>
<evidence type="ECO:0000313" key="3">
    <source>
        <dbReference type="Proteomes" id="UP000198539"/>
    </source>
</evidence>
<evidence type="ECO:0000259" key="1">
    <source>
        <dbReference type="SMART" id="SM00829"/>
    </source>
</evidence>
<dbReference type="STRING" id="564137.SAMN04488238_102323"/>
<dbReference type="CDD" id="cd08241">
    <property type="entry name" value="QOR1"/>
    <property type="match status" value="1"/>
</dbReference>
<dbReference type="InterPro" id="IPR020843">
    <property type="entry name" value="ER"/>
</dbReference>
<keyword evidence="3" id="KW-1185">Reference proteome</keyword>
<dbReference type="InterPro" id="IPR013149">
    <property type="entry name" value="ADH-like_C"/>
</dbReference>
<dbReference type="GO" id="GO:0016491">
    <property type="term" value="F:oxidoreductase activity"/>
    <property type="evidence" value="ECO:0007669"/>
    <property type="project" value="InterPro"/>
</dbReference>
<accession>A0A1H2UAG1</accession>
<dbReference type="Pfam" id="PF08240">
    <property type="entry name" value="ADH_N"/>
    <property type="match status" value="1"/>
</dbReference>
<name>A0A1H2UAG1_9RHOB</name>
<proteinExistence type="predicted"/>
<reference evidence="2 3" key="1">
    <citation type="submission" date="2016-10" db="EMBL/GenBank/DDBJ databases">
        <authorList>
            <person name="de Groot N.N."/>
        </authorList>
    </citation>
    <scope>NUCLEOTIDE SEQUENCE [LARGE SCALE GENOMIC DNA]</scope>
    <source>
        <strain evidence="2 3">CGMCC 1.8894</strain>
    </source>
</reference>
<dbReference type="Proteomes" id="UP000198539">
    <property type="component" value="Unassembled WGS sequence"/>
</dbReference>
<dbReference type="InterPro" id="IPR051397">
    <property type="entry name" value="Zn-ADH-like_protein"/>
</dbReference>
<dbReference type="InterPro" id="IPR036291">
    <property type="entry name" value="NAD(P)-bd_dom_sf"/>
</dbReference>
<dbReference type="RefSeq" id="WP_092885951.1">
    <property type="nucleotide sequence ID" value="NZ_CP061498.1"/>
</dbReference>
<evidence type="ECO:0000313" key="2">
    <source>
        <dbReference type="EMBL" id="SDW52967.1"/>
    </source>
</evidence>
<feature type="domain" description="Enoyl reductase (ER)" evidence="1">
    <location>
        <begin position="13"/>
        <end position="317"/>
    </location>
</feature>
<gene>
    <name evidence="2" type="ORF">SAMN04488238_102323</name>
</gene>
<sequence length="323" mass="33173">MRAYQLTALHTPQLLSGLALPAPGPGEVRVKIGACGLNFADLLMIKGQYQERPALPVTLGLELAGVVEACGPTVTAPAVGTRVAVYAGRGGLAEYGVFRADQCLPIPDAMPMSHAAAFQVAYGTSHMALCHRAALQPGETLLVLGAAGGVGLTAVEIGAKLGARVIAVARGPQKLAAATAAGAEIALDSDGCDIKAACKDLGGVDVIYDSVGDPMASAALRALRPEGRFLAIGFAGGAVPQFPANILLVKNISVIGFYWGGYLSFRPAALHASLSELITWYSAGDLRPHVSHILPLEETAQGLEILRSRASTGKVVIAPDPAL</sequence>
<dbReference type="InterPro" id="IPR011032">
    <property type="entry name" value="GroES-like_sf"/>
</dbReference>
<dbReference type="EMBL" id="FNOM01000002">
    <property type="protein sequence ID" value="SDW52967.1"/>
    <property type="molecule type" value="Genomic_DNA"/>
</dbReference>
<dbReference type="Pfam" id="PF00107">
    <property type="entry name" value="ADH_zinc_N"/>
    <property type="match status" value="1"/>
</dbReference>
<dbReference type="AlphaFoldDB" id="A0A1H2UAG1"/>
<organism evidence="2 3">
    <name type="scientific">Roseicitreum antarcticum</name>
    <dbReference type="NCBI Taxonomy" id="564137"/>
    <lineage>
        <taxon>Bacteria</taxon>
        <taxon>Pseudomonadati</taxon>
        <taxon>Pseudomonadota</taxon>
        <taxon>Alphaproteobacteria</taxon>
        <taxon>Rhodobacterales</taxon>
        <taxon>Paracoccaceae</taxon>
        <taxon>Roseicitreum</taxon>
    </lineage>
</organism>
<dbReference type="SUPFAM" id="SSF51735">
    <property type="entry name" value="NAD(P)-binding Rossmann-fold domains"/>
    <property type="match status" value="1"/>
</dbReference>
<dbReference type="SUPFAM" id="SSF50129">
    <property type="entry name" value="GroES-like"/>
    <property type="match status" value="1"/>
</dbReference>